<evidence type="ECO:0000313" key="2">
    <source>
        <dbReference type="EMBL" id="UNV86737.1"/>
    </source>
</evidence>
<evidence type="ECO:0000313" key="4">
    <source>
        <dbReference type="Proteomes" id="UP000829504"/>
    </source>
</evidence>
<evidence type="ECO:0000313" key="1">
    <source>
        <dbReference type="EMBL" id="KIC06769.1"/>
    </source>
</evidence>
<dbReference type="Proteomes" id="UP000031390">
    <property type="component" value="Unassembled WGS sequence"/>
</dbReference>
<evidence type="ECO:0000313" key="3">
    <source>
        <dbReference type="Proteomes" id="UP000031390"/>
    </source>
</evidence>
<dbReference type="AlphaFoldDB" id="A0A0C1E4A2"/>
<organism evidence="1 3">
    <name type="scientific">Morococcus cerebrosus</name>
    <dbReference type="NCBI Taxonomy" id="1056807"/>
    <lineage>
        <taxon>Bacteria</taxon>
        <taxon>Pseudomonadati</taxon>
        <taxon>Pseudomonadota</taxon>
        <taxon>Betaproteobacteria</taxon>
        <taxon>Neisseriales</taxon>
        <taxon>Neisseriaceae</taxon>
        <taxon>Morococcus</taxon>
    </lineage>
</organism>
<dbReference type="RefSeq" id="WP_039408665.1">
    <property type="nucleotide sequence ID" value="NZ_CP094242.1"/>
</dbReference>
<reference evidence="1 3" key="1">
    <citation type="submission" date="2014-12" db="EMBL/GenBank/DDBJ databases">
        <title>Genome sequence of Morococcus cerebrosus.</title>
        <authorList>
            <person name="Shin S.-K."/>
            <person name="Yi H."/>
        </authorList>
    </citation>
    <scope>NUCLEOTIDE SEQUENCE [LARGE SCALE GENOMIC DNA]</scope>
    <source>
        <strain evidence="1 3">CIP 81.93</strain>
    </source>
</reference>
<dbReference type="PATRIC" id="fig|1056807.3.peg.1750"/>
<gene>
    <name evidence="1" type="ORF">MCC93_18230</name>
    <name evidence="2" type="ORF">MON37_08645</name>
</gene>
<protein>
    <submittedName>
        <fullName evidence="2">DUF2750 domain-containing protein</fullName>
    </submittedName>
</protein>
<dbReference type="InterPro" id="IPR021284">
    <property type="entry name" value="DUF2750"/>
</dbReference>
<dbReference type="EMBL" id="JUFZ01000086">
    <property type="protein sequence ID" value="KIC06769.1"/>
    <property type="molecule type" value="Genomic_DNA"/>
</dbReference>
<sequence length="143" mass="15985">MGYPPQAIQSILRLSAQKRFEHAVKDIADAECLYVMADEEGDWSFWGDDDGHTSLAIWSDLEFARLSLAQAGDASLCIFELELEEFLEDGIPYLMDIGSYIAIFPTPDDPETVDMPAIEFAARINKILEESYGEALDLPYLNG</sequence>
<dbReference type="Proteomes" id="UP000829504">
    <property type="component" value="Chromosome"/>
</dbReference>
<proteinExistence type="predicted"/>
<accession>A0A0C1E4A2</accession>
<name>A0A0C1E4A2_9NEIS</name>
<dbReference type="EMBL" id="CP094242">
    <property type="protein sequence ID" value="UNV86737.1"/>
    <property type="molecule type" value="Genomic_DNA"/>
</dbReference>
<dbReference type="Pfam" id="PF11042">
    <property type="entry name" value="DUF2750"/>
    <property type="match status" value="1"/>
</dbReference>
<keyword evidence="4" id="KW-1185">Reference proteome</keyword>
<reference evidence="2 4" key="2">
    <citation type="submission" date="2022-03" db="EMBL/GenBank/DDBJ databases">
        <title>Genome sequencing of Morococcus cerebrosus.</title>
        <authorList>
            <person name="Baek M.-G."/>
            <person name="Yi H."/>
        </authorList>
    </citation>
    <scope>NUCLEOTIDE SEQUENCE [LARGE SCALE GENOMIC DNA]</scope>
    <source>
        <strain evidence="2 4">CIP 81.93</strain>
    </source>
</reference>